<evidence type="ECO:0000259" key="2">
    <source>
        <dbReference type="PROSITE" id="PS50076"/>
    </source>
</evidence>
<dbReference type="AlphaFoldDB" id="A0A017SCB0"/>
<dbReference type="Proteomes" id="UP000019804">
    <property type="component" value="Unassembled WGS sequence"/>
</dbReference>
<dbReference type="HOGENOM" id="CLU_063296_2_0_1"/>
<accession>A0A017SCB0</accession>
<feature type="region of interest" description="Disordered" evidence="1">
    <location>
        <begin position="224"/>
        <end position="243"/>
    </location>
</feature>
<dbReference type="RefSeq" id="XP_040638366.1">
    <property type="nucleotide sequence ID" value="XM_040782071.1"/>
</dbReference>
<keyword evidence="4" id="KW-1185">Reference proteome</keyword>
<dbReference type="PROSITE" id="PS00636">
    <property type="entry name" value="DNAJ_1"/>
    <property type="match status" value="1"/>
</dbReference>
<organism evidence="3 4">
    <name type="scientific">Aspergillus ruber (strain CBS 135680)</name>
    <dbReference type="NCBI Taxonomy" id="1388766"/>
    <lineage>
        <taxon>Eukaryota</taxon>
        <taxon>Fungi</taxon>
        <taxon>Dikarya</taxon>
        <taxon>Ascomycota</taxon>
        <taxon>Pezizomycotina</taxon>
        <taxon>Eurotiomycetes</taxon>
        <taxon>Eurotiomycetidae</taxon>
        <taxon>Eurotiales</taxon>
        <taxon>Aspergillaceae</taxon>
        <taxon>Aspergillus</taxon>
        <taxon>Aspergillus subgen. Aspergillus</taxon>
    </lineage>
</organism>
<feature type="region of interest" description="Disordered" evidence="1">
    <location>
        <begin position="252"/>
        <end position="297"/>
    </location>
</feature>
<dbReference type="GeneID" id="63697195"/>
<dbReference type="PROSITE" id="PS50076">
    <property type="entry name" value="DNAJ_2"/>
    <property type="match status" value="1"/>
</dbReference>
<protein>
    <recommendedName>
        <fullName evidence="2">J domain-containing protein</fullName>
    </recommendedName>
</protein>
<dbReference type="CDD" id="cd06257">
    <property type="entry name" value="DnaJ"/>
    <property type="match status" value="1"/>
</dbReference>
<feature type="compositionally biased region" description="Polar residues" evidence="1">
    <location>
        <begin position="226"/>
        <end position="237"/>
    </location>
</feature>
<dbReference type="Gene3D" id="1.10.287.110">
    <property type="entry name" value="DnaJ domain"/>
    <property type="match status" value="1"/>
</dbReference>
<feature type="domain" description="J" evidence="2">
    <location>
        <begin position="54"/>
        <end position="129"/>
    </location>
</feature>
<evidence type="ECO:0000256" key="1">
    <source>
        <dbReference type="SAM" id="MobiDB-lite"/>
    </source>
</evidence>
<evidence type="ECO:0000313" key="3">
    <source>
        <dbReference type="EMBL" id="EYE94678.1"/>
    </source>
</evidence>
<gene>
    <name evidence="3" type="ORF">EURHEDRAFT_413036</name>
</gene>
<reference evidence="4" key="1">
    <citation type="journal article" date="2014" name="Nat. Commun.">
        <title>Genomic adaptations of the halophilic Dead Sea filamentous fungus Eurotium rubrum.</title>
        <authorList>
            <person name="Kis-Papo T."/>
            <person name="Weig A.R."/>
            <person name="Riley R."/>
            <person name="Persoh D."/>
            <person name="Salamov A."/>
            <person name="Sun H."/>
            <person name="Lipzen A."/>
            <person name="Wasser S.P."/>
            <person name="Rambold G."/>
            <person name="Grigoriev I.V."/>
            <person name="Nevo E."/>
        </authorList>
    </citation>
    <scope>NUCLEOTIDE SEQUENCE [LARGE SCALE GENOMIC DNA]</scope>
    <source>
        <strain evidence="4">CBS 135680</strain>
    </source>
</reference>
<proteinExistence type="predicted"/>
<dbReference type="OrthoDB" id="17458at2759"/>
<dbReference type="InterPro" id="IPR001623">
    <property type="entry name" value="DnaJ_domain"/>
</dbReference>
<name>A0A017SCB0_ASPRC</name>
<dbReference type="InterPro" id="IPR018253">
    <property type="entry name" value="DnaJ_domain_CS"/>
</dbReference>
<dbReference type="SUPFAM" id="SSF46565">
    <property type="entry name" value="Chaperone J-domain"/>
    <property type="match status" value="1"/>
</dbReference>
<dbReference type="STRING" id="1388766.A0A017SCB0"/>
<dbReference type="InterPro" id="IPR036869">
    <property type="entry name" value="J_dom_sf"/>
</dbReference>
<evidence type="ECO:0000313" key="4">
    <source>
        <dbReference type="Proteomes" id="UP000019804"/>
    </source>
</evidence>
<dbReference type="EMBL" id="KK088425">
    <property type="protein sequence ID" value="EYE94678.1"/>
    <property type="molecule type" value="Genomic_DNA"/>
</dbReference>
<sequence length="297" mass="33764">MPKKANILCCGGLQLLNPPTSHASISRTQTVFNYRFYATAHDIPNDDITWPATTSFTPYDLFKQDRGAPYSKHRFYDFVKIYHPDRPCNGHPQCKGISPEVRLQRYHIVVEAHEILSNPAKRAAYDQFGLGWSLHPPRPMGSWSRPGYDGAGPIFANATWEDWERWHNRHQPKQRHVVDHRTFAKAIILLTLFGGAVQASWITQINTGYEERLRAVNEKSARFLTGRQQNTTNQGGSSEAKMQHFLIRRDPTGSGLKEEEQPIYQDVLHPRKPSLDKVQNSVPKNGLAQAKEPGKSS</sequence>